<protein>
    <recommendedName>
        <fullName evidence="4">Lipoprotein</fullName>
    </recommendedName>
</protein>
<evidence type="ECO:0000256" key="1">
    <source>
        <dbReference type="SAM" id="SignalP"/>
    </source>
</evidence>
<dbReference type="Proteomes" id="UP000032749">
    <property type="component" value="Chromosome"/>
</dbReference>
<keyword evidence="1" id="KW-0732">Signal</keyword>
<dbReference type="STRING" id="698738.OLEAN_C12680"/>
<evidence type="ECO:0000313" key="2">
    <source>
        <dbReference type="EMBL" id="CCK75444.1"/>
    </source>
</evidence>
<gene>
    <name evidence="2" type="ORF">OLEAN_C12680</name>
</gene>
<dbReference type="AlphaFoldDB" id="R4YT40"/>
<proteinExistence type="predicted"/>
<name>R4YT40_OLEAN</name>
<dbReference type="PROSITE" id="PS51257">
    <property type="entry name" value="PROKAR_LIPOPROTEIN"/>
    <property type="match status" value="1"/>
</dbReference>
<sequence>MIKIICVLVSLIAMTACSNCLVENGVYASYGGSEYSTRLELLENNVFNLEYEVWKPGKKDESEIVTTRGEWSCNEKKVNLNTGNELHSFIMIAVGKNPLGIREDVKVVHFEEGDFEYLSREILYPLSELIEE</sequence>
<dbReference type="EMBL" id="FO203512">
    <property type="protein sequence ID" value="CCK75444.1"/>
    <property type="molecule type" value="Genomic_DNA"/>
</dbReference>
<keyword evidence="3" id="KW-1185">Reference proteome</keyword>
<evidence type="ECO:0008006" key="4">
    <source>
        <dbReference type="Google" id="ProtNLM"/>
    </source>
</evidence>
<evidence type="ECO:0000313" key="3">
    <source>
        <dbReference type="Proteomes" id="UP000032749"/>
    </source>
</evidence>
<organism evidence="2 3">
    <name type="scientific">Oleispira antarctica RB-8</name>
    <dbReference type="NCBI Taxonomy" id="698738"/>
    <lineage>
        <taxon>Bacteria</taxon>
        <taxon>Pseudomonadati</taxon>
        <taxon>Pseudomonadota</taxon>
        <taxon>Gammaproteobacteria</taxon>
        <taxon>Oceanospirillales</taxon>
        <taxon>Oceanospirillaceae</taxon>
        <taxon>Oleispira</taxon>
    </lineage>
</organism>
<dbReference type="HOGENOM" id="CLU_1914921_0_0_6"/>
<reference evidence="2 3" key="1">
    <citation type="journal article" date="2013" name="Nat. Commun.">
        <title>Genome sequence and functional genomic analysis of the oil-degrading bacterium Oleispira antarctica.</title>
        <authorList>
            <person name="Kube M."/>
            <person name="Chernikova T.N."/>
            <person name="Al-Ramahi Y."/>
            <person name="Beloqui A."/>
            <person name="Lopez-Cortez N."/>
            <person name="Guazzaroni M.E."/>
            <person name="Heipieper H.J."/>
            <person name="Klages S."/>
            <person name="Kotsyurbenko O.R."/>
            <person name="Langer I."/>
            <person name="Nechitaylo T.Y."/>
            <person name="Lunsdorf H."/>
            <person name="Fernandez M."/>
            <person name="Juarez S."/>
            <person name="Ciordia S."/>
            <person name="Singer A."/>
            <person name="Kagan O."/>
            <person name="Egorova O."/>
            <person name="Petit P.A."/>
            <person name="Stogios P."/>
            <person name="Kim Y."/>
            <person name="Tchigvintsev A."/>
            <person name="Flick R."/>
            <person name="Denaro R."/>
            <person name="Genovese M."/>
            <person name="Albar J.P."/>
            <person name="Reva O.N."/>
            <person name="Martinez-Gomariz M."/>
            <person name="Tran H."/>
            <person name="Ferrer M."/>
            <person name="Savchenko A."/>
            <person name="Yakunin A.F."/>
            <person name="Yakimov M.M."/>
            <person name="Golyshina O.V."/>
            <person name="Reinhardt R."/>
            <person name="Golyshin P.N."/>
        </authorList>
    </citation>
    <scope>NUCLEOTIDE SEQUENCE [LARGE SCALE GENOMIC DNA]</scope>
</reference>
<feature type="signal peptide" evidence="1">
    <location>
        <begin position="1"/>
        <end position="18"/>
    </location>
</feature>
<accession>R4YT40</accession>
<feature type="chain" id="PRO_5004374354" description="Lipoprotein" evidence="1">
    <location>
        <begin position="19"/>
        <end position="132"/>
    </location>
</feature>
<dbReference type="KEGG" id="oai:OLEAN_C12680"/>